<dbReference type="EMBL" id="CACVBM020000599">
    <property type="protein sequence ID" value="CAA7021256.1"/>
    <property type="molecule type" value="Genomic_DNA"/>
</dbReference>
<dbReference type="InterPro" id="IPR026960">
    <property type="entry name" value="RVT-Znf"/>
</dbReference>
<dbReference type="SUPFAM" id="SSF56219">
    <property type="entry name" value="DNase I-like"/>
    <property type="match status" value="1"/>
</dbReference>
<dbReference type="CDD" id="cd01650">
    <property type="entry name" value="RT_nLTR_like"/>
    <property type="match status" value="1"/>
</dbReference>
<comment type="caution">
    <text evidence="2">The sequence shown here is derived from an EMBL/GenBank/DDBJ whole genome shotgun (WGS) entry which is preliminary data.</text>
</comment>
<organism evidence="2 3">
    <name type="scientific">Microthlaspi erraticum</name>
    <dbReference type="NCBI Taxonomy" id="1685480"/>
    <lineage>
        <taxon>Eukaryota</taxon>
        <taxon>Viridiplantae</taxon>
        <taxon>Streptophyta</taxon>
        <taxon>Embryophyta</taxon>
        <taxon>Tracheophyta</taxon>
        <taxon>Spermatophyta</taxon>
        <taxon>Magnoliopsida</taxon>
        <taxon>eudicotyledons</taxon>
        <taxon>Gunneridae</taxon>
        <taxon>Pentapetalae</taxon>
        <taxon>rosids</taxon>
        <taxon>malvids</taxon>
        <taxon>Brassicales</taxon>
        <taxon>Brassicaceae</taxon>
        <taxon>Coluteocarpeae</taxon>
        <taxon>Microthlaspi</taxon>
    </lineage>
</organism>
<dbReference type="OrthoDB" id="1609566at2759"/>
<keyword evidence="3" id="KW-1185">Reference proteome</keyword>
<protein>
    <recommendedName>
        <fullName evidence="1">Reverse transcriptase domain-containing protein</fullName>
    </recommendedName>
</protein>
<evidence type="ECO:0000313" key="3">
    <source>
        <dbReference type="Proteomes" id="UP000467841"/>
    </source>
</evidence>
<dbReference type="AlphaFoldDB" id="A0A6D2I0I8"/>
<reference evidence="2" key="1">
    <citation type="submission" date="2020-01" db="EMBL/GenBank/DDBJ databases">
        <authorList>
            <person name="Mishra B."/>
        </authorList>
    </citation>
    <scope>NUCLEOTIDE SEQUENCE [LARGE SCALE GENOMIC DNA]</scope>
</reference>
<feature type="domain" description="Reverse transcriptase" evidence="1">
    <location>
        <begin position="458"/>
        <end position="736"/>
    </location>
</feature>
<gene>
    <name evidence="2" type="ORF">MERR_LOCUS8491</name>
</gene>
<dbReference type="Pfam" id="PF13966">
    <property type="entry name" value="zf-RVT"/>
    <property type="match status" value="1"/>
</dbReference>
<dbReference type="PROSITE" id="PS50878">
    <property type="entry name" value="RT_POL"/>
    <property type="match status" value="1"/>
</dbReference>
<evidence type="ECO:0000259" key="1">
    <source>
        <dbReference type="PROSITE" id="PS50878"/>
    </source>
</evidence>
<dbReference type="InterPro" id="IPR000477">
    <property type="entry name" value="RT_dom"/>
</dbReference>
<dbReference type="PANTHER" id="PTHR33116">
    <property type="entry name" value="REVERSE TRANSCRIPTASE ZINC-BINDING DOMAIN-CONTAINING PROTEIN-RELATED-RELATED"/>
    <property type="match status" value="1"/>
</dbReference>
<accession>A0A6D2I0I8</accession>
<dbReference type="InterPro" id="IPR043502">
    <property type="entry name" value="DNA/RNA_pol_sf"/>
</dbReference>
<dbReference type="Pfam" id="PF00078">
    <property type="entry name" value="RVT_1"/>
    <property type="match status" value="1"/>
</dbReference>
<dbReference type="SUPFAM" id="SSF56672">
    <property type="entry name" value="DNA/RNA polymerases"/>
    <property type="match status" value="1"/>
</dbReference>
<sequence length="1184" mass="135207">MRGLNEVSKHRPLRSWMYSKSVSFGALLETHVGEVNIRHILSALGPQWSLISNYEYSELGRIWIIFKDPVEVRVLFKDHQSITCEVSLENEDPFIYTALYASNSEEERRVLWNSLKDTFVSFQLSQKVWLVNGDFNEITYPFETSNLNIHHSTRGMRDFREWLFISGLFDLPFQGPCFTWSNHRPEDPIAKKLDRCLVNGSWILHHPTSHCSFEPPEFSDHCPCLIRLATPPPSFGFRPFRFFNLLTKHQRFLATIQQSWNDADNFSDIERRVSEASSALSSFQLNSLLDPSEINLLLESQVKDLWVSLHAAEESFFRQRSRIKWLGEGDLNTRFFHSITTARNAQNSIKQLLKPDGTKTTCLQEVHETAVSYYTTFLTTIRGVFSPDLPRYLDTLIMKSCSPTQQSFLSLPFNVEMVQRCLFKMSLNKTPGPDGFPAEFFKATWDILGSEVASSVLNFFRSNFMPTSLNSTSLVLIPKRPGVEELKDFRPIACLNTVYKIITKLLTERIKIILPSIILSNQTAFVKDRLLLENVLLASDIMQGYHREGCDRRITLKVDISKAFDSVRWDFLLSVLQAYRFPPAFIKWVKCCVCSPSFSVSINGVTSGYFKGKTGLRQGDPLSPILFVLIMNVLSLMLNKAAVEGSFDFHPGCEDLQLTHLCFADDLLIFLEGSERSLHGVLSVLSAFERISGLGINLQKTSMFCQGVDTDSLDRIKALFNLEASSLPIRYLGLPLFSKKLSFADCDPLLTLIQKKFDSWSNKLLSLAGRLSLISSVISGIVGFWTSAFILPKKVIKKINSLSSSFLCHGKTGISSGAKVSWKLVSFPKEEGGLGVKDIESWNNASVMKLLWMLFFRTGSIWVAWVRRRYISSSSFWALNEKNYSFSWMFRKILKLRSTATQFLRIKLGNGDSTFFWGDPWTPFGHLHAFLGEEGPSRLGIPLYATVSEVWSNNGWILPPARIERQVALHSYLLTISCSSQSDSPIWLVNGTSQRSFSSKSVWNEIRISKPVVPWASLLWHKAGLARHQTTTWLFLLNRNPTMDRMSAWGYETDGICLLCGTEFETRDHLFFECSFSNLVWRRLTLHLHLYNVPFSWNHLIHWLLVNRLEASTRLALLQGWQGSIYEIWKERNRRMHDGLSLSSGHVFRLILSSAMEKCRAMHILGSSHGELLLQKWSLSNGSR</sequence>
<proteinExistence type="predicted"/>
<dbReference type="Gene3D" id="3.60.10.10">
    <property type="entry name" value="Endonuclease/exonuclease/phosphatase"/>
    <property type="match status" value="1"/>
</dbReference>
<evidence type="ECO:0000313" key="2">
    <source>
        <dbReference type="EMBL" id="CAA7021256.1"/>
    </source>
</evidence>
<dbReference type="PANTHER" id="PTHR33116:SF80">
    <property type="entry name" value="REVERSE TRANSCRIPTASE ZINC-BINDING DOMAIN-CONTAINING PROTEIN"/>
    <property type="match status" value="1"/>
</dbReference>
<name>A0A6D2I0I8_9BRAS</name>
<dbReference type="Proteomes" id="UP000467841">
    <property type="component" value="Unassembled WGS sequence"/>
</dbReference>
<dbReference type="InterPro" id="IPR036691">
    <property type="entry name" value="Endo/exonu/phosph_ase_sf"/>
</dbReference>